<sequence>MSTSTFALDPAIFNRALYKKITDLWFPGVDVTGQDFDMSIAKRWFAGSPEEGILFDGQCRDTCVNALEAIGPDRFPEANAQPFLDEIARVANEEGKVDTATGEEAAWAALSFALLLDQMPRNVYRTEEGLRLVYTHYDRIAHAFIRNILSPSSPIPRPDTHPAMRLSAAHRTWLYMPLMHSEDLSAHDLADEILAEFARELEGLEGYKGTKMWLENYQKAAKEHRDILERFGRYPHRNAALGRASTDDERRFIEEGGATFGVAQNQKGDTKKVDAV</sequence>
<accession>A0A8J2ICY9</accession>
<dbReference type="InterPro" id="IPR011990">
    <property type="entry name" value="TPR-like_helical_dom_sf"/>
</dbReference>
<gene>
    <name evidence="1" type="ORF">ALTATR162_LOCUS7066</name>
</gene>
<dbReference type="Gene3D" id="1.20.58.320">
    <property type="entry name" value="TPR-like"/>
    <property type="match status" value="1"/>
</dbReference>
<dbReference type="InterPro" id="IPR010323">
    <property type="entry name" value="DUF924"/>
</dbReference>
<organism evidence="1 2">
    <name type="scientific">Alternaria atra</name>
    <dbReference type="NCBI Taxonomy" id="119953"/>
    <lineage>
        <taxon>Eukaryota</taxon>
        <taxon>Fungi</taxon>
        <taxon>Dikarya</taxon>
        <taxon>Ascomycota</taxon>
        <taxon>Pezizomycotina</taxon>
        <taxon>Dothideomycetes</taxon>
        <taxon>Pleosporomycetidae</taxon>
        <taxon>Pleosporales</taxon>
        <taxon>Pleosporineae</taxon>
        <taxon>Pleosporaceae</taxon>
        <taxon>Alternaria</taxon>
        <taxon>Alternaria sect. Ulocladioides</taxon>
    </lineage>
</organism>
<keyword evidence="2" id="KW-1185">Reference proteome</keyword>
<proteinExistence type="predicted"/>
<dbReference type="AlphaFoldDB" id="A0A8J2ICY9"/>
<dbReference type="RefSeq" id="XP_043170627.1">
    <property type="nucleotide sequence ID" value="XM_043314692.1"/>
</dbReference>
<dbReference type="Proteomes" id="UP000676310">
    <property type="component" value="Unassembled WGS sequence"/>
</dbReference>
<comment type="caution">
    <text evidence="1">The sequence shown here is derived from an EMBL/GenBank/DDBJ whole genome shotgun (WGS) entry which is preliminary data.</text>
</comment>
<dbReference type="Gene3D" id="1.25.40.10">
    <property type="entry name" value="Tetratricopeptide repeat domain"/>
    <property type="match status" value="1"/>
</dbReference>
<dbReference type="EMBL" id="CAJRGZ010000022">
    <property type="protein sequence ID" value="CAG5169684.1"/>
    <property type="molecule type" value="Genomic_DNA"/>
</dbReference>
<evidence type="ECO:0008006" key="3">
    <source>
        <dbReference type="Google" id="ProtNLM"/>
    </source>
</evidence>
<reference evidence="1" key="1">
    <citation type="submission" date="2021-05" db="EMBL/GenBank/DDBJ databases">
        <authorList>
            <person name="Stam R."/>
        </authorList>
    </citation>
    <scope>NUCLEOTIDE SEQUENCE</scope>
    <source>
        <strain evidence="1">CS162</strain>
    </source>
</reference>
<dbReference type="OrthoDB" id="414698at2759"/>
<dbReference type="Pfam" id="PF06041">
    <property type="entry name" value="DUF924"/>
    <property type="match status" value="1"/>
</dbReference>
<evidence type="ECO:0000313" key="1">
    <source>
        <dbReference type="EMBL" id="CAG5169684.1"/>
    </source>
</evidence>
<dbReference type="SUPFAM" id="SSF48452">
    <property type="entry name" value="TPR-like"/>
    <property type="match status" value="1"/>
</dbReference>
<protein>
    <recommendedName>
        <fullName evidence="3">DUF924-domain-containing protein</fullName>
    </recommendedName>
</protein>
<name>A0A8J2ICY9_9PLEO</name>
<dbReference type="GeneID" id="67019025"/>
<evidence type="ECO:0000313" key="2">
    <source>
        <dbReference type="Proteomes" id="UP000676310"/>
    </source>
</evidence>